<evidence type="ECO:0000256" key="1">
    <source>
        <dbReference type="SAM" id="Coils"/>
    </source>
</evidence>
<proteinExistence type="predicted"/>
<organism evidence="3 4">
    <name type="scientific">Porites evermanni</name>
    <dbReference type="NCBI Taxonomy" id="104178"/>
    <lineage>
        <taxon>Eukaryota</taxon>
        <taxon>Metazoa</taxon>
        <taxon>Cnidaria</taxon>
        <taxon>Anthozoa</taxon>
        <taxon>Hexacorallia</taxon>
        <taxon>Scleractinia</taxon>
        <taxon>Fungiina</taxon>
        <taxon>Poritidae</taxon>
        <taxon>Porites</taxon>
    </lineage>
</organism>
<evidence type="ECO:0000313" key="4">
    <source>
        <dbReference type="Proteomes" id="UP001159427"/>
    </source>
</evidence>
<feature type="compositionally biased region" description="Basic and acidic residues" evidence="2">
    <location>
        <begin position="1"/>
        <end position="14"/>
    </location>
</feature>
<feature type="compositionally biased region" description="Polar residues" evidence="2">
    <location>
        <begin position="15"/>
        <end position="24"/>
    </location>
</feature>
<reference evidence="3 4" key="1">
    <citation type="submission" date="2022-05" db="EMBL/GenBank/DDBJ databases">
        <authorList>
            <consortium name="Genoscope - CEA"/>
            <person name="William W."/>
        </authorList>
    </citation>
    <scope>NUCLEOTIDE SEQUENCE [LARGE SCALE GENOMIC DNA]</scope>
</reference>
<accession>A0ABN8MHB3</accession>
<feature type="compositionally biased region" description="Basic and acidic residues" evidence="2">
    <location>
        <begin position="217"/>
        <end position="226"/>
    </location>
</feature>
<evidence type="ECO:0000256" key="2">
    <source>
        <dbReference type="SAM" id="MobiDB-lite"/>
    </source>
</evidence>
<feature type="region of interest" description="Disordered" evidence="2">
    <location>
        <begin position="192"/>
        <end position="264"/>
    </location>
</feature>
<evidence type="ECO:0000313" key="3">
    <source>
        <dbReference type="EMBL" id="CAH3028892.1"/>
    </source>
</evidence>
<dbReference type="Proteomes" id="UP001159427">
    <property type="component" value="Unassembled WGS sequence"/>
</dbReference>
<name>A0ABN8MHB3_9CNID</name>
<feature type="coiled-coil region" evidence="1">
    <location>
        <begin position="334"/>
        <end position="417"/>
    </location>
</feature>
<keyword evidence="4" id="KW-1185">Reference proteome</keyword>
<dbReference type="EMBL" id="CALNXI010000539">
    <property type="protein sequence ID" value="CAH3028892.1"/>
    <property type="molecule type" value="Genomic_DNA"/>
</dbReference>
<protein>
    <submittedName>
        <fullName evidence="3">Uncharacterized protein</fullName>
    </submittedName>
</protein>
<feature type="region of interest" description="Disordered" evidence="2">
    <location>
        <begin position="1"/>
        <end position="52"/>
    </location>
</feature>
<sequence>MGFKKADGKREFHHSNSLTGSSQVHPPDDLADVAAVNPDAEGLTSPVESPAVIGRVPSPAPKSYQGNIIRPQPRAATPQQIEPYYLQQRENWHQTQYQVAGYVMPNQQPQVQPHGQAPPGHFMQSSFQSPGQATQQIQGQYIPYPYQHPEPDRVLVFSNEVVARSHYTSVLTKTDPLPPSAFYTVEQVRSAGQPTWGAHPPASQPTPWAYNPTAEPGEERSWREGENPSINYDEVDEEHSSSDEDVNSSSSPEPEGIEGDLPRISSIEEEYEDSLWSREQIECYTKQFGGLQLMEGGVVKVHVYGHAFHELSRMLMRKNVNNDVSNDSSRLAEIDEKLERLSKLTDEFETYKSRVKLLEDEHKSMQESLGSSQTEIKEMQGLQDNIAEQQKTTEASLQRVQRELAELQRRHIKLDSSSISSGTPNSKPRPIIVKLSSFHDKEFIKSFIKNLTKGRNLGTSDDFPKEVEEMRKKLYPVLKAAKQEKRTAFFKVERLIIDWSLYRGPETIAFPLYGHLMDV</sequence>
<keyword evidence="1" id="KW-0175">Coiled coil</keyword>
<comment type="caution">
    <text evidence="3">The sequence shown here is derived from an EMBL/GenBank/DDBJ whole genome shotgun (WGS) entry which is preliminary data.</text>
</comment>
<gene>
    <name evidence="3" type="ORF">PEVE_00035070</name>
</gene>